<sequence>MTHLKPSASELQPDGPVRIAPLPASVQTACDWIREPRESTGRLCLQLEDNDKEPQIDRQEAVLFQTHLLLDTNSPGRMALNAPEKACMVSGKHAIMLVNVAINI</sequence>
<gene>
    <name evidence="2" type="ORF">CHARACLAT_029853</name>
</gene>
<feature type="region of interest" description="Disordered" evidence="1">
    <location>
        <begin position="1"/>
        <end position="20"/>
    </location>
</feature>
<evidence type="ECO:0000256" key="1">
    <source>
        <dbReference type="SAM" id="MobiDB-lite"/>
    </source>
</evidence>
<comment type="caution">
    <text evidence="2">The sequence shown here is derived from an EMBL/GenBank/DDBJ whole genome shotgun (WGS) entry which is preliminary data.</text>
</comment>
<dbReference type="EMBL" id="JAHUTJ010028921">
    <property type="protein sequence ID" value="MED6275774.1"/>
    <property type="molecule type" value="Genomic_DNA"/>
</dbReference>
<evidence type="ECO:0000313" key="2">
    <source>
        <dbReference type="EMBL" id="MED6275774.1"/>
    </source>
</evidence>
<name>A0ABU7DNC4_9TELE</name>
<reference evidence="2 3" key="1">
    <citation type="submission" date="2021-06" db="EMBL/GenBank/DDBJ databases">
        <authorList>
            <person name="Palmer J.M."/>
        </authorList>
    </citation>
    <scope>NUCLEOTIDE SEQUENCE [LARGE SCALE GENOMIC DNA]</scope>
    <source>
        <strain evidence="2 3">CL_MEX2019</strain>
        <tissue evidence="2">Muscle</tissue>
    </source>
</reference>
<keyword evidence="3" id="KW-1185">Reference proteome</keyword>
<accession>A0ABU7DNC4</accession>
<proteinExistence type="predicted"/>
<protein>
    <submittedName>
        <fullName evidence="2">Uncharacterized protein</fullName>
    </submittedName>
</protein>
<evidence type="ECO:0000313" key="3">
    <source>
        <dbReference type="Proteomes" id="UP001352852"/>
    </source>
</evidence>
<dbReference type="Proteomes" id="UP001352852">
    <property type="component" value="Unassembled WGS sequence"/>
</dbReference>
<organism evidence="2 3">
    <name type="scientific">Characodon lateralis</name>
    <dbReference type="NCBI Taxonomy" id="208331"/>
    <lineage>
        <taxon>Eukaryota</taxon>
        <taxon>Metazoa</taxon>
        <taxon>Chordata</taxon>
        <taxon>Craniata</taxon>
        <taxon>Vertebrata</taxon>
        <taxon>Euteleostomi</taxon>
        <taxon>Actinopterygii</taxon>
        <taxon>Neopterygii</taxon>
        <taxon>Teleostei</taxon>
        <taxon>Neoteleostei</taxon>
        <taxon>Acanthomorphata</taxon>
        <taxon>Ovalentaria</taxon>
        <taxon>Atherinomorphae</taxon>
        <taxon>Cyprinodontiformes</taxon>
        <taxon>Goodeidae</taxon>
        <taxon>Characodon</taxon>
    </lineage>
</organism>